<keyword evidence="2" id="KW-1133">Transmembrane helix</keyword>
<dbReference type="Pfam" id="PF11188">
    <property type="entry name" value="DUF2975"/>
    <property type="match status" value="1"/>
</dbReference>
<feature type="transmembrane region" description="Helical" evidence="2">
    <location>
        <begin position="327"/>
        <end position="346"/>
    </location>
</feature>
<keyword evidence="2" id="KW-0472">Membrane</keyword>
<name>A0A4T3EXT1_9SPHN</name>
<keyword evidence="2" id="KW-0812">Transmembrane</keyword>
<feature type="transmembrane region" description="Helical" evidence="2">
    <location>
        <begin position="244"/>
        <end position="264"/>
    </location>
</feature>
<dbReference type="Proteomes" id="UP000309389">
    <property type="component" value="Unassembled WGS sequence"/>
</dbReference>
<dbReference type="AlphaFoldDB" id="A0A4T3EXT1"/>
<evidence type="ECO:0000313" key="4">
    <source>
        <dbReference type="Proteomes" id="UP000309389"/>
    </source>
</evidence>
<sequence length="360" mass="40439">MPLALGRSRDRERRKILCASGIARREKDRDKRTLTGAATQPFHHVSRKPALPSCGTPPRKAALLEAVRSRAHIGRGGRQVKPVSGEIAPQTRANPSFSRNDKRYIVFRYYRLTIRATRHIEYRYRHARRSINDTLFRKWHRRNGRHRHRRHQLQCDGPGPGRFGDRRQRNRIARRGLIPTMTTKKGASMSKIFDDPLLSGLRGILAILMGLLVFAMVVMAIAAGAIAFFPEHLEAHIAAAEPGWLRFAIAGLVLTATGLVYMAYRFVQELRRIVWTVHEGDPFVAQNADRLRNMGWLAIAMQGGGILLTIIASIVQKAAPAMEVESGIDLGGIVLGLVLFVLARVFRRGSEMREDLEGTV</sequence>
<feature type="transmembrane region" description="Helical" evidence="2">
    <location>
        <begin position="204"/>
        <end position="229"/>
    </location>
</feature>
<dbReference type="InterPro" id="IPR021354">
    <property type="entry name" value="DUF2975"/>
</dbReference>
<evidence type="ECO:0000256" key="1">
    <source>
        <dbReference type="SAM" id="MobiDB-lite"/>
    </source>
</evidence>
<feature type="region of interest" description="Disordered" evidence="1">
    <location>
        <begin position="146"/>
        <end position="166"/>
    </location>
</feature>
<protein>
    <submittedName>
        <fullName evidence="3">DUF2975 domain-containing protein</fullName>
    </submittedName>
</protein>
<proteinExistence type="predicted"/>
<dbReference type="EMBL" id="SSHH01000003">
    <property type="protein sequence ID" value="TIX49458.1"/>
    <property type="molecule type" value="Genomic_DNA"/>
</dbReference>
<evidence type="ECO:0000256" key="2">
    <source>
        <dbReference type="SAM" id="Phobius"/>
    </source>
</evidence>
<feature type="transmembrane region" description="Helical" evidence="2">
    <location>
        <begin position="296"/>
        <end position="315"/>
    </location>
</feature>
<dbReference type="OrthoDB" id="7349915at2"/>
<gene>
    <name evidence="3" type="ORF">E5222_11430</name>
</gene>
<evidence type="ECO:0000313" key="3">
    <source>
        <dbReference type="EMBL" id="TIX49458.1"/>
    </source>
</evidence>
<organism evidence="3 4">
    <name type="scientific">Alteraurantiacibacter aquimixticola</name>
    <dbReference type="NCBI Taxonomy" id="2489173"/>
    <lineage>
        <taxon>Bacteria</taxon>
        <taxon>Pseudomonadati</taxon>
        <taxon>Pseudomonadota</taxon>
        <taxon>Alphaproteobacteria</taxon>
        <taxon>Sphingomonadales</taxon>
        <taxon>Erythrobacteraceae</taxon>
        <taxon>Alteraurantiacibacter</taxon>
    </lineage>
</organism>
<accession>A0A4T3EXT1</accession>
<reference evidence="3 4" key="1">
    <citation type="submission" date="2019-04" db="EMBL/GenBank/DDBJ databases">
        <title>Altererythrobacter aquimixticola sp. nov., isolated from sediment of junction between the ocean and a freshwater spring.</title>
        <authorList>
            <person name="Yoon J.-H."/>
        </authorList>
    </citation>
    <scope>NUCLEOTIDE SEQUENCE [LARGE SCALE GENOMIC DNA]</scope>
    <source>
        <strain evidence="3 4">SSKS-13</strain>
    </source>
</reference>
<comment type="caution">
    <text evidence="3">The sequence shown here is derived from an EMBL/GenBank/DDBJ whole genome shotgun (WGS) entry which is preliminary data.</text>
</comment>
<keyword evidence="4" id="KW-1185">Reference proteome</keyword>